<proteinExistence type="predicted"/>
<evidence type="ECO:0000313" key="2">
    <source>
        <dbReference type="Proteomes" id="UP001181313"/>
    </source>
</evidence>
<sequence>MTVGGFVVFSARLRGARQPRCAPSSRQASGGRPVVVKGSASNQCEVVNGGGKFLHSRQKRIHDAFETVLCRFMPVFVVFVYAQKDVFLMCGDSHLMDYI</sequence>
<comment type="caution">
    <text evidence="1">The sequence shown here is derived from an EMBL/GenBank/DDBJ whole genome shotgun (WGS) entry which is preliminary data.</text>
</comment>
<keyword evidence="2" id="KW-1185">Reference proteome</keyword>
<name>A0ABU3HUA9_9ACTN</name>
<dbReference type="RefSeq" id="WP_093550570.1">
    <property type="nucleotide sequence ID" value="NZ_JAVSGH010000004.1"/>
</dbReference>
<gene>
    <name evidence="1" type="ORF">ROS62_04920</name>
</gene>
<dbReference type="EMBL" id="JAVSGH010000004">
    <property type="protein sequence ID" value="MDT3724262.1"/>
    <property type="molecule type" value="Genomic_DNA"/>
</dbReference>
<dbReference type="Proteomes" id="UP001181313">
    <property type="component" value="Unassembled WGS sequence"/>
</dbReference>
<accession>A0ABU3HUA9</accession>
<protein>
    <submittedName>
        <fullName evidence="1">Uncharacterized protein</fullName>
    </submittedName>
</protein>
<evidence type="ECO:0000313" key="1">
    <source>
        <dbReference type="EMBL" id="MDT3724262.1"/>
    </source>
</evidence>
<reference evidence="1" key="1">
    <citation type="submission" date="2024-05" db="EMBL/GenBank/DDBJ databases">
        <title>30 novel species of actinomycetes from the DSMZ collection.</title>
        <authorList>
            <person name="Nouioui I."/>
        </authorList>
    </citation>
    <scope>NUCLEOTIDE SEQUENCE</scope>
    <source>
        <strain evidence="1">DSM 41972</strain>
    </source>
</reference>
<organism evidence="1 2">
    <name type="scientific">Streptomyces althioticus subsp. attaecolombicae</name>
    <dbReference type="NCBI Taxonomy" id="3075534"/>
    <lineage>
        <taxon>Bacteria</taxon>
        <taxon>Bacillati</taxon>
        <taxon>Actinomycetota</taxon>
        <taxon>Actinomycetes</taxon>
        <taxon>Kitasatosporales</taxon>
        <taxon>Streptomycetaceae</taxon>
        <taxon>Streptomyces</taxon>
        <taxon>Streptomyces althioticus group</taxon>
    </lineage>
</organism>